<gene>
    <name evidence="1" type="ORF">CARUB_v10006165mg</name>
</gene>
<accession>R0GZM5</accession>
<reference evidence="2" key="1">
    <citation type="journal article" date="2013" name="Nat. Genet.">
        <title>The Capsella rubella genome and the genomic consequences of rapid mating system evolution.</title>
        <authorList>
            <person name="Slotte T."/>
            <person name="Hazzouri K.M."/>
            <person name="Agren J.A."/>
            <person name="Koenig D."/>
            <person name="Maumus F."/>
            <person name="Guo Y.L."/>
            <person name="Steige K."/>
            <person name="Platts A.E."/>
            <person name="Escobar J.S."/>
            <person name="Newman L.K."/>
            <person name="Wang W."/>
            <person name="Mandakova T."/>
            <person name="Vello E."/>
            <person name="Smith L.M."/>
            <person name="Henz S.R."/>
            <person name="Steffen J."/>
            <person name="Takuno S."/>
            <person name="Brandvain Y."/>
            <person name="Coop G."/>
            <person name="Andolfatto P."/>
            <person name="Hu T.T."/>
            <person name="Blanchette M."/>
            <person name="Clark R.M."/>
            <person name="Quesneville H."/>
            <person name="Nordborg M."/>
            <person name="Gaut B.S."/>
            <person name="Lysak M.A."/>
            <person name="Jenkins J."/>
            <person name="Grimwood J."/>
            <person name="Chapman J."/>
            <person name="Prochnik S."/>
            <person name="Shu S."/>
            <person name="Rokhsar D."/>
            <person name="Schmutz J."/>
            <person name="Weigel D."/>
            <person name="Wright S.I."/>
        </authorList>
    </citation>
    <scope>NUCLEOTIDE SEQUENCE [LARGE SCALE GENOMIC DNA]</scope>
    <source>
        <strain evidence="2">cv. Monte Gargano</strain>
    </source>
</reference>
<organism evidence="1 2">
    <name type="scientific">Capsella rubella</name>
    <dbReference type="NCBI Taxonomy" id="81985"/>
    <lineage>
        <taxon>Eukaryota</taxon>
        <taxon>Viridiplantae</taxon>
        <taxon>Streptophyta</taxon>
        <taxon>Embryophyta</taxon>
        <taxon>Tracheophyta</taxon>
        <taxon>Spermatophyta</taxon>
        <taxon>Magnoliopsida</taxon>
        <taxon>eudicotyledons</taxon>
        <taxon>Gunneridae</taxon>
        <taxon>Pentapetalae</taxon>
        <taxon>rosids</taxon>
        <taxon>malvids</taxon>
        <taxon>Brassicales</taxon>
        <taxon>Brassicaceae</taxon>
        <taxon>Camelineae</taxon>
        <taxon>Capsella</taxon>
    </lineage>
</organism>
<dbReference type="AlphaFoldDB" id="R0GZM5"/>
<dbReference type="EMBL" id="KB870811">
    <property type="protein sequence ID" value="EOA17776.1"/>
    <property type="molecule type" value="Genomic_DNA"/>
</dbReference>
<sequence>MLGQVSFLQKKKVMTKPKNDISNTVYVCLCLHMKLSILQFSINTRGVEEPKKLYNINMKNCSYCKNTDMALHYGDT</sequence>
<name>R0GZM5_9BRAS</name>
<reference evidence="1" key="2">
    <citation type="journal article" date="2013" name="Nat. Genet.">
        <title>Genome sequencing of Capsella rubella.</title>
        <authorList>
            <person name="Schmutz J."/>
            <person name="Prochnik S."/>
            <person name="Nordborg M."/>
            <person name="Weigel D."/>
            <person name="Rokhsar D."/>
            <person name="Wright S."/>
        </authorList>
    </citation>
    <scope>NUCLEOTIDE SEQUENCE</scope>
</reference>
<evidence type="ECO:0000313" key="1">
    <source>
        <dbReference type="EMBL" id="EOA17775.1"/>
    </source>
</evidence>
<proteinExistence type="predicted"/>
<keyword evidence="2" id="KW-1185">Reference proteome</keyword>
<dbReference type="EMBL" id="KB870811">
    <property type="protein sequence ID" value="EOA17775.1"/>
    <property type="molecule type" value="Genomic_DNA"/>
</dbReference>
<evidence type="ECO:0000313" key="2">
    <source>
        <dbReference type="Proteomes" id="UP000029121"/>
    </source>
</evidence>
<dbReference type="Proteomes" id="UP000029121">
    <property type="component" value="Unassembled WGS sequence"/>
</dbReference>
<protein>
    <submittedName>
        <fullName evidence="1">Uncharacterized protein</fullName>
    </submittedName>
</protein>